<feature type="transmembrane region" description="Helical" evidence="1">
    <location>
        <begin position="64"/>
        <end position="81"/>
    </location>
</feature>
<dbReference type="PIRSF" id="PIRSF015000">
    <property type="entry name" value="UCP01500"/>
    <property type="match status" value="1"/>
</dbReference>
<dbReference type="AlphaFoldDB" id="A0A0G1GF47"/>
<feature type="transmembrane region" description="Helical" evidence="1">
    <location>
        <begin position="149"/>
        <end position="170"/>
    </location>
</feature>
<proteinExistence type="predicted"/>
<keyword evidence="1" id="KW-0812">Transmembrane</keyword>
<dbReference type="Pfam" id="PF10028">
    <property type="entry name" value="DUF2270"/>
    <property type="match status" value="1"/>
</dbReference>
<sequence length="219" mass="26034">MVDDADVLDLESMPESYYGFIYHYYRAEVYRETNWRNRLDITTNWSIVVTAAMLSFVFSNPSAPHSIILINYIFVWFFLYVESRRFRYYSLLRERTRIIEKQLLSQIILGKTGKLNVNKWRERLASSFMNLKVPMSRMESVAWRLRRNYLIIFPVIFLSWLGRIQSYPVPALSAGRLFLNARVWFVPGEVVFYLFMVSVIIAIILAFYIPIKSRHSDLP</sequence>
<dbReference type="EMBL" id="LCFP01000008">
    <property type="protein sequence ID" value="KKS97493.1"/>
    <property type="molecule type" value="Genomic_DNA"/>
</dbReference>
<comment type="caution">
    <text evidence="2">The sequence shown here is derived from an EMBL/GenBank/DDBJ whole genome shotgun (WGS) entry which is preliminary data.</text>
</comment>
<organism evidence="2 3">
    <name type="scientific">Candidatus Gottesmanbacteria bacterium GW2011_GWA2_43_14</name>
    <dbReference type="NCBI Taxonomy" id="1618443"/>
    <lineage>
        <taxon>Bacteria</taxon>
        <taxon>Candidatus Gottesmaniibacteriota</taxon>
    </lineage>
</organism>
<evidence type="ECO:0000256" key="1">
    <source>
        <dbReference type="SAM" id="Phobius"/>
    </source>
</evidence>
<dbReference type="InterPro" id="IPR014470">
    <property type="entry name" value="UCP01500"/>
</dbReference>
<protein>
    <recommendedName>
        <fullName evidence="4">DUF2270 domain-containing protein</fullName>
    </recommendedName>
</protein>
<accession>A0A0G1GF47</accession>
<gene>
    <name evidence="2" type="ORF">UV73_C0008G0013</name>
</gene>
<feature type="transmembrane region" description="Helical" evidence="1">
    <location>
        <begin position="190"/>
        <end position="211"/>
    </location>
</feature>
<keyword evidence="1" id="KW-0472">Membrane</keyword>
<dbReference type="STRING" id="1618443.UV73_C0008G0013"/>
<name>A0A0G1GF47_9BACT</name>
<evidence type="ECO:0000313" key="3">
    <source>
        <dbReference type="Proteomes" id="UP000034894"/>
    </source>
</evidence>
<reference evidence="2 3" key="1">
    <citation type="journal article" date="2015" name="Nature">
        <title>rRNA introns, odd ribosomes, and small enigmatic genomes across a large radiation of phyla.</title>
        <authorList>
            <person name="Brown C.T."/>
            <person name="Hug L.A."/>
            <person name="Thomas B.C."/>
            <person name="Sharon I."/>
            <person name="Castelle C.J."/>
            <person name="Singh A."/>
            <person name="Wilkins M.J."/>
            <person name="Williams K.H."/>
            <person name="Banfield J.F."/>
        </authorList>
    </citation>
    <scope>NUCLEOTIDE SEQUENCE [LARGE SCALE GENOMIC DNA]</scope>
</reference>
<evidence type="ECO:0000313" key="2">
    <source>
        <dbReference type="EMBL" id="KKS97493.1"/>
    </source>
</evidence>
<keyword evidence="1" id="KW-1133">Transmembrane helix</keyword>
<evidence type="ECO:0008006" key="4">
    <source>
        <dbReference type="Google" id="ProtNLM"/>
    </source>
</evidence>
<dbReference type="Proteomes" id="UP000034894">
    <property type="component" value="Unassembled WGS sequence"/>
</dbReference>